<dbReference type="Gene3D" id="1.10.150.130">
    <property type="match status" value="1"/>
</dbReference>
<dbReference type="GO" id="GO:0006310">
    <property type="term" value="P:DNA recombination"/>
    <property type="evidence" value="ECO:0007669"/>
    <property type="project" value="UniProtKB-KW"/>
</dbReference>
<evidence type="ECO:0000259" key="5">
    <source>
        <dbReference type="PROSITE" id="PS51898"/>
    </source>
</evidence>
<dbReference type="PANTHER" id="PTHR30349">
    <property type="entry name" value="PHAGE INTEGRASE-RELATED"/>
    <property type="match status" value="1"/>
</dbReference>
<keyword evidence="2" id="KW-0229">DNA integration</keyword>
<keyword evidence="4" id="KW-0233">DNA recombination</keyword>
<evidence type="ECO:0000256" key="3">
    <source>
        <dbReference type="ARBA" id="ARBA00023125"/>
    </source>
</evidence>
<dbReference type="AlphaFoldDB" id="A0A1D9GJN0"/>
<dbReference type="PROSITE" id="PS51898">
    <property type="entry name" value="TYR_RECOMBINASE"/>
    <property type="match status" value="1"/>
</dbReference>
<dbReference type="PANTHER" id="PTHR30349:SF64">
    <property type="entry name" value="PROPHAGE INTEGRASE INTD-RELATED"/>
    <property type="match status" value="1"/>
</dbReference>
<dbReference type="Gene3D" id="1.10.443.10">
    <property type="entry name" value="Intergrase catalytic core"/>
    <property type="match status" value="1"/>
</dbReference>
<proteinExistence type="inferred from homology"/>
<evidence type="ECO:0000256" key="1">
    <source>
        <dbReference type="ARBA" id="ARBA00008857"/>
    </source>
</evidence>
<dbReference type="InterPro" id="IPR002104">
    <property type="entry name" value="Integrase_catalytic"/>
</dbReference>
<dbReference type="InterPro" id="IPR011010">
    <property type="entry name" value="DNA_brk_join_enz"/>
</dbReference>
<keyword evidence="7" id="KW-1185">Reference proteome</keyword>
<dbReference type="GO" id="GO:0003677">
    <property type="term" value="F:DNA binding"/>
    <property type="evidence" value="ECO:0007669"/>
    <property type="project" value="UniProtKB-KW"/>
</dbReference>
<organism evidence="6 7">
    <name type="scientific">Marinobacter salinus</name>
    <dbReference type="NCBI Taxonomy" id="1874317"/>
    <lineage>
        <taxon>Bacteria</taxon>
        <taxon>Pseudomonadati</taxon>
        <taxon>Pseudomonadota</taxon>
        <taxon>Gammaproteobacteria</taxon>
        <taxon>Pseudomonadales</taxon>
        <taxon>Marinobacteraceae</taxon>
        <taxon>Marinobacter</taxon>
    </lineage>
</organism>
<name>A0A1D9GJN0_9GAMM</name>
<dbReference type="SUPFAM" id="SSF56349">
    <property type="entry name" value="DNA breaking-rejoining enzymes"/>
    <property type="match status" value="1"/>
</dbReference>
<dbReference type="Pfam" id="PF00589">
    <property type="entry name" value="Phage_integrase"/>
    <property type="match status" value="1"/>
</dbReference>
<dbReference type="RefSeq" id="WP_070967498.1">
    <property type="nucleotide sequence ID" value="NZ_CP017715.1"/>
</dbReference>
<dbReference type="GO" id="GO:0015074">
    <property type="term" value="P:DNA integration"/>
    <property type="evidence" value="ECO:0007669"/>
    <property type="project" value="UniProtKB-KW"/>
</dbReference>
<dbReference type="OrthoDB" id="9795573at2"/>
<protein>
    <recommendedName>
        <fullName evidence="5">Tyr recombinase domain-containing protein</fullName>
    </recommendedName>
</protein>
<keyword evidence="3" id="KW-0238">DNA-binding</keyword>
<dbReference type="EMBL" id="CP017715">
    <property type="protein sequence ID" value="AOY87833.1"/>
    <property type="molecule type" value="Genomic_DNA"/>
</dbReference>
<evidence type="ECO:0000313" key="7">
    <source>
        <dbReference type="Proteomes" id="UP000177445"/>
    </source>
</evidence>
<accession>A0A1D9GJN0</accession>
<dbReference type="CDD" id="cd00796">
    <property type="entry name" value="INT_Rci_Hp1_C"/>
    <property type="match status" value="1"/>
</dbReference>
<dbReference type="InterPro" id="IPR010998">
    <property type="entry name" value="Integrase_recombinase_N"/>
</dbReference>
<evidence type="ECO:0000313" key="6">
    <source>
        <dbReference type="EMBL" id="AOY87833.1"/>
    </source>
</evidence>
<dbReference type="KEGG" id="msq:BKP64_06400"/>
<evidence type="ECO:0000256" key="2">
    <source>
        <dbReference type="ARBA" id="ARBA00022908"/>
    </source>
</evidence>
<dbReference type="InterPro" id="IPR050090">
    <property type="entry name" value="Tyrosine_recombinase_XerCD"/>
</dbReference>
<gene>
    <name evidence="6" type="ORF">BKP64_06400</name>
</gene>
<reference evidence="6 7" key="1">
    <citation type="submission" date="2016-10" db="EMBL/GenBank/DDBJ databases">
        <title>Marinobacter salinus sp. nov., a moderately halophilic bacterium isolated from a tidal flat environment.</title>
        <authorList>
            <person name="Park S.-J."/>
        </authorList>
    </citation>
    <scope>NUCLEOTIDE SEQUENCE [LARGE SCALE GENOMIC DNA]</scope>
    <source>
        <strain evidence="6 7">Hb8</strain>
    </source>
</reference>
<dbReference type="STRING" id="1874317.BKP64_06400"/>
<comment type="similarity">
    <text evidence="1">Belongs to the 'phage' integrase family.</text>
</comment>
<dbReference type="Proteomes" id="UP000177445">
    <property type="component" value="Chromosome"/>
</dbReference>
<sequence>MAVKEHPKGYRLDIQIRHYPKIRKVLRGVDEVEAKAIHDSVIAQLRSGIPKEELDFEARNGSEPLLVSEKLTVGEAFDQALRTKWRNRQSLPSYYSSLGKTTAERFGRKKRLAEVQPRDISNFVDVCLRKKDSPSTINHRLALLRNIWTYAIHHWEVPGVREIEWSYYRQRNARYNRSREITPEEEKTILSLLKGFHNKGAQQMANLVQLALWTGLRQGELLGLEVRDFERDYSRLRISRSTGSKTTKTGQTRYIPVRGPAWEMVDELAVEARETRRVRLFHELNKDRVKALWRKVRKTMNLESDPGFVFHALRHTSATRLARRGASTRHVQEWLGHADIKTTQRYTHLASNDLDNLADLIQQAPA</sequence>
<evidence type="ECO:0000256" key="4">
    <source>
        <dbReference type="ARBA" id="ARBA00023172"/>
    </source>
</evidence>
<feature type="domain" description="Tyr recombinase" evidence="5">
    <location>
        <begin position="176"/>
        <end position="359"/>
    </location>
</feature>
<dbReference type="InterPro" id="IPR013762">
    <property type="entry name" value="Integrase-like_cat_sf"/>
</dbReference>